<evidence type="ECO:0000313" key="2">
    <source>
        <dbReference type="EMBL" id="PNT27258.1"/>
    </source>
</evidence>
<dbReference type="AlphaFoldDB" id="A0A2K1ZPQ6"/>
<evidence type="ECO:0000256" key="1">
    <source>
        <dbReference type="SAM" id="Phobius"/>
    </source>
</evidence>
<keyword evidence="1" id="KW-1133">Transmembrane helix</keyword>
<keyword evidence="3" id="KW-1185">Reference proteome</keyword>
<proteinExistence type="predicted"/>
<keyword evidence="1" id="KW-0812">Transmembrane</keyword>
<keyword evidence="1" id="KW-0472">Membrane</keyword>
<dbReference type="Proteomes" id="UP000006729">
    <property type="component" value="Chromosome 7"/>
</dbReference>
<feature type="transmembrane region" description="Helical" evidence="1">
    <location>
        <begin position="54"/>
        <end position="72"/>
    </location>
</feature>
<protein>
    <submittedName>
        <fullName evidence="2">Uncharacterized protein</fullName>
    </submittedName>
</protein>
<feature type="transmembrane region" description="Helical" evidence="1">
    <location>
        <begin position="6"/>
        <end position="33"/>
    </location>
</feature>
<dbReference type="InParanoid" id="A0A2K1ZPQ6"/>
<accession>A0A2K1ZPQ6</accession>
<reference evidence="2 3" key="1">
    <citation type="journal article" date="2006" name="Science">
        <title>The genome of black cottonwood, Populus trichocarpa (Torr. &amp; Gray).</title>
        <authorList>
            <person name="Tuskan G.A."/>
            <person name="Difazio S."/>
            <person name="Jansson S."/>
            <person name="Bohlmann J."/>
            <person name="Grigoriev I."/>
            <person name="Hellsten U."/>
            <person name="Putnam N."/>
            <person name="Ralph S."/>
            <person name="Rombauts S."/>
            <person name="Salamov A."/>
            <person name="Schein J."/>
            <person name="Sterck L."/>
            <person name="Aerts A."/>
            <person name="Bhalerao R.R."/>
            <person name="Bhalerao R.P."/>
            <person name="Blaudez D."/>
            <person name="Boerjan W."/>
            <person name="Brun A."/>
            <person name="Brunner A."/>
            <person name="Busov V."/>
            <person name="Campbell M."/>
            <person name="Carlson J."/>
            <person name="Chalot M."/>
            <person name="Chapman J."/>
            <person name="Chen G.L."/>
            <person name="Cooper D."/>
            <person name="Coutinho P.M."/>
            <person name="Couturier J."/>
            <person name="Covert S."/>
            <person name="Cronk Q."/>
            <person name="Cunningham R."/>
            <person name="Davis J."/>
            <person name="Degroeve S."/>
            <person name="Dejardin A."/>
            <person name="Depamphilis C."/>
            <person name="Detter J."/>
            <person name="Dirks B."/>
            <person name="Dubchak I."/>
            <person name="Duplessis S."/>
            <person name="Ehlting J."/>
            <person name="Ellis B."/>
            <person name="Gendler K."/>
            <person name="Goodstein D."/>
            <person name="Gribskov M."/>
            <person name="Grimwood J."/>
            <person name="Groover A."/>
            <person name="Gunter L."/>
            <person name="Hamberger B."/>
            <person name="Heinze B."/>
            <person name="Helariutta Y."/>
            <person name="Henrissat B."/>
            <person name="Holligan D."/>
            <person name="Holt R."/>
            <person name="Huang W."/>
            <person name="Islam-Faridi N."/>
            <person name="Jones S."/>
            <person name="Jones-Rhoades M."/>
            <person name="Jorgensen R."/>
            <person name="Joshi C."/>
            <person name="Kangasjarvi J."/>
            <person name="Karlsson J."/>
            <person name="Kelleher C."/>
            <person name="Kirkpatrick R."/>
            <person name="Kirst M."/>
            <person name="Kohler A."/>
            <person name="Kalluri U."/>
            <person name="Larimer F."/>
            <person name="Leebens-Mack J."/>
            <person name="Leple J.C."/>
            <person name="Locascio P."/>
            <person name="Lou Y."/>
            <person name="Lucas S."/>
            <person name="Martin F."/>
            <person name="Montanini B."/>
            <person name="Napoli C."/>
            <person name="Nelson D.R."/>
            <person name="Nelson C."/>
            <person name="Nieminen K."/>
            <person name="Nilsson O."/>
            <person name="Pereda V."/>
            <person name="Peter G."/>
            <person name="Philippe R."/>
            <person name="Pilate G."/>
            <person name="Poliakov A."/>
            <person name="Razumovskaya J."/>
            <person name="Richardson P."/>
            <person name="Rinaldi C."/>
            <person name="Ritland K."/>
            <person name="Rouze P."/>
            <person name="Ryaboy D."/>
            <person name="Schmutz J."/>
            <person name="Schrader J."/>
            <person name="Segerman B."/>
            <person name="Shin H."/>
            <person name="Siddiqui A."/>
            <person name="Sterky F."/>
            <person name="Terry A."/>
            <person name="Tsai C.J."/>
            <person name="Uberbacher E."/>
            <person name="Unneberg P."/>
            <person name="Vahala J."/>
            <person name="Wall K."/>
            <person name="Wessler S."/>
            <person name="Yang G."/>
            <person name="Yin T."/>
            <person name="Douglas C."/>
            <person name="Marra M."/>
            <person name="Sandberg G."/>
            <person name="Van de Peer Y."/>
            <person name="Rokhsar D."/>
        </authorList>
    </citation>
    <scope>NUCLEOTIDE SEQUENCE [LARGE SCALE GENOMIC DNA]</scope>
    <source>
        <strain evidence="3">cv. Nisqually</strain>
    </source>
</reference>
<feature type="transmembrane region" description="Helical" evidence="1">
    <location>
        <begin position="78"/>
        <end position="95"/>
    </location>
</feature>
<gene>
    <name evidence="2" type="ORF">POPTR_007G053100</name>
</gene>
<organism evidence="2 3">
    <name type="scientific">Populus trichocarpa</name>
    <name type="common">Western balsam poplar</name>
    <name type="synonym">Populus balsamifera subsp. trichocarpa</name>
    <dbReference type="NCBI Taxonomy" id="3694"/>
    <lineage>
        <taxon>Eukaryota</taxon>
        <taxon>Viridiplantae</taxon>
        <taxon>Streptophyta</taxon>
        <taxon>Embryophyta</taxon>
        <taxon>Tracheophyta</taxon>
        <taxon>Spermatophyta</taxon>
        <taxon>Magnoliopsida</taxon>
        <taxon>eudicotyledons</taxon>
        <taxon>Gunneridae</taxon>
        <taxon>Pentapetalae</taxon>
        <taxon>rosids</taxon>
        <taxon>fabids</taxon>
        <taxon>Malpighiales</taxon>
        <taxon>Salicaceae</taxon>
        <taxon>Saliceae</taxon>
        <taxon>Populus</taxon>
    </lineage>
</organism>
<dbReference type="EMBL" id="CM009296">
    <property type="protein sequence ID" value="PNT27258.1"/>
    <property type="molecule type" value="Genomic_DNA"/>
</dbReference>
<sequence length="119" mass="13765">MREDGLFAIFIRCLLWDVLMAKIVGCFVGWFGLCLARKRAAILGRFWVLKEVEIYGDFWVSVISALFYFVRLTPAFTTSPWFLSSLVVVYFIGLFRSQERLQAMVCVCARGRDKDVLCM</sequence>
<name>A0A2K1ZPQ6_POPTR</name>
<evidence type="ECO:0000313" key="3">
    <source>
        <dbReference type="Proteomes" id="UP000006729"/>
    </source>
</evidence>